<feature type="non-terminal residue" evidence="1">
    <location>
        <position position="1"/>
    </location>
</feature>
<accession>X1P0Z4</accession>
<dbReference type="EMBL" id="BARV01040012">
    <property type="protein sequence ID" value="GAI49952.1"/>
    <property type="molecule type" value="Genomic_DNA"/>
</dbReference>
<name>X1P0Z4_9ZZZZ</name>
<sequence length="115" mass="12165">TYALSGVFRRTSDYVEAAAVAIPGYLIATGSKATDEAKAVLYTEIGFMGQRLGDWAYGETIGKRAKVAKNRRLATKSKPGNVLSEAEKVAALADAEARATNRALVPAGVGSRLEF</sequence>
<protein>
    <submittedName>
        <fullName evidence="1">Uncharacterized protein</fullName>
    </submittedName>
</protein>
<reference evidence="1" key="1">
    <citation type="journal article" date="2014" name="Front. Microbiol.">
        <title>High frequency of phylogenetically diverse reductive dehalogenase-homologous genes in deep subseafloor sedimentary metagenomes.</title>
        <authorList>
            <person name="Kawai M."/>
            <person name="Futagami T."/>
            <person name="Toyoda A."/>
            <person name="Takaki Y."/>
            <person name="Nishi S."/>
            <person name="Hori S."/>
            <person name="Arai W."/>
            <person name="Tsubouchi T."/>
            <person name="Morono Y."/>
            <person name="Uchiyama I."/>
            <person name="Ito T."/>
            <person name="Fujiyama A."/>
            <person name="Inagaki F."/>
            <person name="Takami H."/>
        </authorList>
    </citation>
    <scope>NUCLEOTIDE SEQUENCE</scope>
    <source>
        <strain evidence="1">Expedition CK06-06</strain>
    </source>
</reference>
<dbReference type="AlphaFoldDB" id="X1P0Z4"/>
<comment type="caution">
    <text evidence="1">The sequence shown here is derived from an EMBL/GenBank/DDBJ whole genome shotgun (WGS) entry which is preliminary data.</text>
</comment>
<evidence type="ECO:0000313" key="1">
    <source>
        <dbReference type="EMBL" id="GAI49952.1"/>
    </source>
</evidence>
<organism evidence="1">
    <name type="scientific">marine sediment metagenome</name>
    <dbReference type="NCBI Taxonomy" id="412755"/>
    <lineage>
        <taxon>unclassified sequences</taxon>
        <taxon>metagenomes</taxon>
        <taxon>ecological metagenomes</taxon>
    </lineage>
</organism>
<proteinExistence type="predicted"/>
<gene>
    <name evidence="1" type="ORF">S06H3_61124</name>
</gene>